<evidence type="ECO:0000256" key="6">
    <source>
        <dbReference type="SAM" id="MobiDB-lite"/>
    </source>
</evidence>
<feature type="transmembrane region" description="Helical" evidence="7">
    <location>
        <begin position="85"/>
        <end position="106"/>
    </location>
</feature>
<feature type="transmembrane region" description="Helical" evidence="7">
    <location>
        <begin position="56"/>
        <end position="73"/>
    </location>
</feature>
<evidence type="ECO:0000256" key="3">
    <source>
        <dbReference type="ARBA" id="ARBA00022692"/>
    </source>
</evidence>
<keyword evidence="5 7" id="KW-0472">Membrane</keyword>
<evidence type="ECO:0000256" key="1">
    <source>
        <dbReference type="ARBA" id="ARBA00004651"/>
    </source>
</evidence>
<gene>
    <name evidence="9" type="ORF">EP51_00740</name>
</gene>
<feature type="transmembrane region" description="Helical" evidence="7">
    <location>
        <begin position="169"/>
        <end position="190"/>
    </location>
</feature>
<dbReference type="Gene3D" id="1.20.1250.20">
    <property type="entry name" value="MFS general substrate transporter like domains"/>
    <property type="match status" value="2"/>
</dbReference>
<dbReference type="eggNOG" id="COG2814">
    <property type="taxonomic scope" value="Bacteria"/>
</dbReference>
<dbReference type="EMBL" id="CP008947">
    <property type="protein sequence ID" value="AII03257.1"/>
    <property type="molecule type" value="Genomic_DNA"/>
</dbReference>
<reference evidence="9 10" key="1">
    <citation type="submission" date="2014-07" db="EMBL/GenBank/DDBJ databases">
        <title>Genome Sequence of Rhodococcus opacus Strain R7, a Biodegrader of Mono- and Polycyclic Aromatic Hydrocarbons.</title>
        <authorList>
            <person name="Di Gennaro P."/>
            <person name="Zampolli J."/>
            <person name="Presti I."/>
            <person name="Cappelletti M."/>
            <person name="D'Ursi P."/>
            <person name="Orro A."/>
            <person name="Mezzelani A."/>
            <person name="Milanesi L."/>
        </authorList>
    </citation>
    <scope>NUCLEOTIDE SEQUENCE [LARGE SCALE GENOMIC DNA]</scope>
    <source>
        <strain evidence="9 10">R7</strain>
    </source>
</reference>
<evidence type="ECO:0000256" key="7">
    <source>
        <dbReference type="SAM" id="Phobius"/>
    </source>
</evidence>
<dbReference type="Proteomes" id="UP000028488">
    <property type="component" value="Chromosome"/>
</dbReference>
<evidence type="ECO:0000256" key="5">
    <source>
        <dbReference type="ARBA" id="ARBA00023136"/>
    </source>
</evidence>
<feature type="transmembrane region" description="Helical" evidence="7">
    <location>
        <begin position="301"/>
        <end position="330"/>
    </location>
</feature>
<dbReference type="InterPro" id="IPR036259">
    <property type="entry name" value="MFS_trans_sf"/>
</dbReference>
<evidence type="ECO:0000313" key="10">
    <source>
        <dbReference type="Proteomes" id="UP000028488"/>
    </source>
</evidence>
<dbReference type="InterPro" id="IPR020846">
    <property type="entry name" value="MFS_dom"/>
</dbReference>
<dbReference type="Pfam" id="PF07690">
    <property type="entry name" value="MFS_1"/>
    <property type="match status" value="1"/>
</dbReference>
<evidence type="ECO:0000313" key="9">
    <source>
        <dbReference type="EMBL" id="AII03257.1"/>
    </source>
</evidence>
<dbReference type="PROSITE" id="PS50850">
    <property type="entry name" value="MFS"/>
    <property type="match status" value="1"/>
</dbReference>
<evidence type="ECO:0000256" key="2">
    <source>
        <dbReference type="ARBA" id="ARBA00022448"/>
    </source>
</evidence>
<feature type="transmembrane region" description="Helical" evidence="7">
    <location>
        <begin position="412"/>
        <end position="434"/>
    </location>
</feature>
<feature type="domain" description="Major facilitator superfamily (MFS) profile" evidence="8">
    <location>
        <begin position="18"/>
        <end position="473"/>
    </location>
</feature>
<feature type="transmembrane region" description="Helical" evidence="7">
    <location>
        <begin position="141"/>
        <end position="163"/>
    </location>
</feature>
<dbReference type="GO" id="GO:0022857">
    <property type="term" value="F:transmembrane transporter activity"/>
    <property type="evidence" value="ECO:0007669"/>
    <property type="project" value="InterPro"/>
</dbReference>
<keyword evidence="4 7" id="KW-1133">Transmembrane helix</keyword>
<feature type="transmembrane region" description="Helical" evidence="7">
    <location>
        <begin position="112"/>
        <end position="129"/>
    </location>
</feature>
<comment type="subcellular location">
    <subcellularLocation>
        <location evidence="1">Cell membrane</location>
        <topology evidence="1">Multi-pass membrane protein</topology>
    </subcellularLocation>
</comment>
<dbReference type="SUPFAM" id="SSF103473">
    <property type="entry name" value="MFS general substrate transporter"/>
    <property type="match status" value="1"/>
</dbReference>
<proteinExistence type="predicted"/>
<organism evidence="9 10">
    <name type="scientific">Rhodococcus opacus</name>
    <name type="common">Nocardia opaca</name>
    <dbReference type="NCBI Taxonomy" id="37919"/>
    <lineage>
        <taxon>Bacteria</taxon>
        <taxon>Bacillati</taxon>
        <taxon>Actinomycetota</taxon>
        <taxon>Actinomycetes</taxon>
        <taxon>Mycobacteriales</taxon>
        <taxon>Nocardiaceae</taxon>
        <taxon>Rhodococcus</taxon>
    </lineage>
</organism>
<evidence type="ECO:0000256" key="4">
    <source>
        <dbReference type="ARBA" id="ARBA00022989"/>
    </source>
</evidence>
<dbReference type="RefSeq" id="WP_128638298.1">
    <property type="nucleotide sequence ID" value="NZ_CP008947.1"/>
</dbReference>
<feature type="transmembrane region" description="Helical" evidence="7">
    <location>
        <begin position="202"/>
        <end position="221"/>
    </location>
</feature>
<keyword evidence="2" id="KW-0813">Transport</keyword>
<dbReference type="InterPro" id="IPR011701">
    <property type="entry name" value="MFS"/>
</dbReference>
<feature type="transmembrane region" description="Helical" evidence="7">
    <location>
        <begin position="368"/>
        <end position="391"/>
    </location>
</feature>
<name>A0A076EDR4_RHOOP</name>
<dbReference type="GO" id="GO:0005886">
    <property type="term" value="C:plasma membrane"/>
    <property type="evidence" value="ECO:0007669"/>
    <property type="project" value="UniProtKB-SubCell"/>
</dbReference>
<feature type="transmembrane region" description="Helical" evidence="7">
    <location>
        <begin position="270"/>
        <end position="289"/>
    </location>
</feature>
<evidence type="ECO:0000259" key="8">
    <source>
        <dbReference type="PROSITE" id="PS50850"/>
    </source>
</evidence>
<dbReference type="PANTHER" id="PTHR42718:SF9">
    <property type="entry name" value="MAJOR FACILITATOR SUPERFAMILY MULTIDRUG TRANSPORTER MFSC"/>
    <property type="match status" value="1"/>
</dbReference>
<feature type="transmembrane region" description="Helical" evidence="7">
    <location>
        <begin position="342"/>
        <end position="362"/>
    </location>
</feature>
<protein>
    <submittedName>
        <fullName evidence="9">MFS transporter</fullName>
    </submittedName>
</protein>
<dbReference type="AlphaFoldDB" id="A0A076EDR4"/>
<feature type="transmembrane region" description="Helical" evidence="7">
    <location>
        <begin position="12"/>
        <end position="36"/>
    </location>
</feature>
<keyword evidence="3 7" id="KW-0812">Transmembrane</keyword>
<feature type="region of interest" description="Disordered" evidence="6">
    <location>
        <begin position="473"/>
        <end position="492"/>
    </location>
</feature>
<sequence length="492" mass="50282">MSTTPHTGARRATGTSAAVGFLIVMEFGSGLLQGWYPPLLTSIGQEHGTSAAALNWVNAIFLLASVACVPIIAKLGDMYGHRKMLVASAAAVAVGSFVVAFAPSFAVLLVGRALQAPLIAFLPLEFAIVRHRDPGRAGRNIGRLIGALTGGVIVGGFLAGWFMTGIDNLTVVLLVPGIMMAICVPVAHFLVQETTVRKEGRIDWAGAALLSSGLLMVMGGVSNGNAVGWASPLIVALVAAGAVALAAFVIVENRVANPLIDFRVLKQGRLVLPMLIAALLGAQSFGSQAPISLFSRADPNAYGYGLGVTATVAGLLLSITATGAFIASTISDRIARTLTPRFAVAFGALVSAAGYLAMLVAHANVVTFSIWLFLLGFGVGILAGVVPAIIVNRAPEDSVGIASGLYNSSRTGAGSVAGAMFALLMSTLVTSLTVGEKTSSISSFTSYATVWAICAALCIIIAVLAPFLGSRRPRAATEAPSPTVGDNAPAVA</sequence>
<feature type="transmembrane region" description="Helical" evidence="7">
    <location>
        <begin position="227"/>
        <end position="250"/>
    </location>
</feature>
<dbReference type="PANTHER" id="PTHR42718">
    <property type="entry name" value="MAJOR FACILITATOR SUPERFAMILY MULTIDRUG TRANSPORTER MFSC"/>
    <property type="match status" value="1"/>
</dbReference>
<feature type="transmembrane region" description="Helical" evidence="7">
    <location>
        <begin position="446"/>
        <end position="468"/>
    </location>
</feature>
<accession>A0A076EDR4</accession>